<dbReference type="AlphaFoldDB" id="A0A0B0PU01"/>
<evidence type="ECO:0000313" key="1">
    <source>
        <dbReference type="EMBL" id="KHG26876.1"/>
    </source>
</evidence>
<sequence length="23" mass="2509">MLHVRVSPGVTLRIKAVYPTGLT</sequence>
<evidence type="ECO:0000313" key="2">
    <source>
        <dbReference type="Proteomes" id="UP000032142"/>
    </source>
</evidence>
<accession>A0A0B0PU01</accession>
<organism evidence="1 2">
    <name type="scientific">Gossypium arboreum</name>
    <name type="common">Tree cotton</name>
    <name type="synonym">Gossypium nanking</name>
    <dbReference type="NCBI Taxonomy" id="29729"/>
    <lineage>
        <taxon>Eukaryota</taxon>
        <taxon>Viridiplantae</taxon>
        <taxon>Streptophyta</taxon>
        <taxon>Embryophyta</taxon>
        <taxon>Tracheophyta</taxon>
        <taxon>Spermatophyta</taxon>
        <taxon>Magnoliopsida</taxon>
        <taxon>eudicotyledons</taxon>
        <taxon>Gunneridae</taxon>
        <taxon>Pentapetalae</taxon>
        <taxon>rosids</taxon>
        <taxon>malvids</taxon>
        <taxon>Malvales</taxon>
        <taxon>Malvaceae</taxon>
        <taxon>Malvoideae</taxon>
        <taxon>Gossypium</taxon>
    </lineage>
</organism>
<keyword evidence="2" id="KW-1185">Reference proteome</keyword>
<proteinExistence type="predicted"/>
<protein>
    <submittedName>
        <fullName evidence="1">Uncharacterized protein</fullName>
    </submittedName>
</protein>
<gene>
    <name evidence="1" type="ORF">F383_01987</name>
</gene>
<dbReference type="Proteomes" id="UP000032142">
    <property type="component" value="Unassembled WGS sequence"/>
</dbReference>
<name>A0A0B0PU01_GOSAR</name>
<dbReference type="EMBL" id="KN438901">
    <property type="protein sequence ID" value="KHG26876.1"/>
    <property type="molecule type" value="Genomic_DNA"/>
</dbReference>
<reference evidence="2" key="1">
    <citation type="submission" date="2014-09" db="EMBL/GenBank/DDBJ databases">
        <authorList>
            <person name="Mudge J."/>
            <person name="Ramaraj T."/>
            <person name="Lindquist I.E."/>
            <person name="Bharti A.K."/>
            <person name="Sundararajan A."/>
            <person name="Cameron C.T."/>
            <person name="Woodward J.E."/>
            <person name="May G.D."/>
            <person name="Brubaker C."/>
            <person name="Broadhvest J."/>
            <person name="Wilkins T.A."/>
        </authorList>
    </citation>
    <scope>NUCLEOTIDE SEQUENCE</scope>
    <source>
        <strain evidence="2">cv. AKA8401</strain>
    </source>
</reference>